<proteinExistence type="inferred from homology"/>
<feature type="signal peptide" evidence="6">
    <location>
        <begin position="1"/>
        <end position="20"/>
    </location>
</feature>
<dbReference type="GO" id="GO:0045490">
    <property type="term" value="P:pectin catabolic process"/>
    <property type="evidence" value="ECO:0007669"/>
    <property type="project" value="TreeGrafter"/>
</dbReference>
<dbReference type="SUPFAM" id="SSF51445">
    <property type="entry name" value="(Trans)glycosidases"/>
    <property type="match status" value="1"/>
</dbReference>
<dbReference type="InterPro" id="IPR011683">
    <property type="entry name" value="Glyco_hydro_53"/>
</dbReference>
<keyword evidence="5 6" id="KW-0326">Glycosidase</keyword>
<dbReference type="AlphaFoldDB" id="A0A379ECV6"/>
<dbReference type="PANTHER" id="PTHR34983">
    <property type="entry name" value="ARABINOGALACTAN ENDO-BETA-1,4-GALACTANASE A"/>
    <property type="match status" value="1"/>
</dbReference>
<comment type="similarity">
    <text evidence="2 6">Belongs to the glycosyl hydrolase 53 family.</text>
</comment>
<protein>
    <recommendedName>
        <fullName evidence="3 6">Arabinogalactan endo-beta-1,4-galactanase</fullName>
        <ecNumber evidence="3 6">3.2.1.89</ecNumber>
    </recommendedName>
</protein>
<keyword evidence="4 6" id="KW-0378">Hydrolase</keyword>
<dbReference type="Proteomes" id="UP000255469">
    <property type="component" value="Unassembled WGS sequence"/>
</dbReference>
<evidence type="ECO:0000256" key="2">
    <source>
        <dbReference type="ARBA" id="ARBA00010687"/>
    </source>
</evidence>
<dbReference type="GO" id="GO:0031218">
    <property type="term" value="F:arabinogalactan endo-1,4-beta-galactosidase activity"/>
    <property type="evidence" value="ECO:0007669"/>
    <property type="project" value="UniProtKB-EC"/>
</dbReference>
<accession>A0A379ECV6</accession>
<evidence type="ECO:0000256" key="5">
    <source>
        <dbReference type="ARBA" id="ARBA00023295"/>
    </source>
</evidence>
<evidence type="ECO:0000256" key="1">
    <source>
        <dbReference type="ARBA" id="ARBA00001695"/>
    </source>
</evidence>
<feature type="compositionally biased region" description="Polar residues" evidence="7">
    <location>
        <begin position="24"/>
        <end position="41"/>
    </location>
</feature>
<gene>
    <name evidence="8" type="primary">ganB</name>
    <name evidence="8" type="ORF">NCTC13067_01869</name>
</gene>
<evidence type="ECO:0000313" key="8">
    <source>
        <dbReference type="EMBL" id="SUB94011.1"/>
    </source>
</evidence>
<dbReference type="GO" id="GO:0015926">
    <property type="term" value="F:glucosidase activity"/>
    <property type="evidence" value="ECO:0007669"/>
    <property type="project" value="InterPro"/>
</dbReference>
<evidence type="ECO:0000256" key="6">
    <source>
        <dbReference type="RuleBase" id="RU361192"/>
    </source>
</evidence>
<evidence type="ECO:0000313" key="9">
    <source>
        <dbReference type="Proteomes" id="UP000255469"/>
    </source>
</evidence>
<dbReference type="EC" id="3.2.1.89" evidence="3 6"/>
<dbReference type="Gene3D" id="3.20.20.80">
    <property type="entry name" value="Glycosidases"/>
    <property type="match status" value="1"/>
</dbReference>
<evidence type="ECO:0000256" key="7">
    <source>
        <dbReference type="SAM" id="MobiDB-lite"/>
    </source>
</evidence>
<dbReference type="Pfam" id="PF07745">
    <property type="entry name" value="Glyco_hydro_53"/>
    <property type="match status" value="1"/>
</dbReference>
<dbReference type="PANTHER" id="PTHR34983:SF1">
    <property type="entry name" value="ARABINOGALACTAN ENDO-BETA-1,4-GALACTANASE A"/>
    <property type="match status" value="1"/>
</dbReference>
<dbReference type="EMBL" id="UGTM01000002">
    <property type="protein sequence ID" value="SUB94011.1"/>
    <property type="molecule type" value="Genomic_DNA"/>
</dbReference>
<feature type="chain" id="PRO_5016481044" description="Arabinogalactan endo-beta-1,4-galactanase" evidence="6">
    <location>
        <begin position="21"/>
        <end position="349"/>
    </location>
</feature>
<dbReference type="RefSeq" id="WP_013671728.1">
    <property type="nucleotide sequence ID" value="NZ_CAUPJL010000001.1"/>
</dbReference>
<evidence type="ECO:0000256" key="4">
    <source>
        <dbReference type="ARBA" id="ARBA00022801"/>
    </source>
</evidence>
<evidence type="ECO:0000256" key="3">
    <source>
        <dbReference type="ARBA" id="ARBA00012556"/>
    </source>
</evidence>
<comment type="catalytic activity">
    <reaction evidence="1 6">
        <text>The enzyme specifically hydrolyzes (1-&gt;4)-beta-D-galactosidic linkages in type I arabinogalactans.</text>
        <dbReference type="EC" id="3.2.1.89"/>
    </reaction>
</comment>
<keyword evidence="6" id="KW-0732">Signal</keyword>
<sequence>MKKKFFNMIALLLFITGVQASCNKEDSPVTSPRQPEQTPTAAGTFARGADVSWVTQMESEGLTFTDRNGVPTELMALLKKDCHVDAVRLRVWVNPASGWNNADDVLVKARRAAALGLRVMIDFHFSDSWADPGQQTVPAAWAGYDLPQMKTAVAAHVTSVLTKLKSFGITPEWVQVGNETRTGMLWPLGSIDKGGNYAELSNAGYDAVKAVFPGAKVIVHIDCGDNLAFYTRVFDYMRQYGGKYDVIGMSLYPEKGKGAVYADKCVDNIKTLYATYGKPVMVCEIGMDYDNAEECRDCIASVIRKGKATGHLEGVFYWEPEAPAGYNKGYNKGCFVNGTPTVALDAYAE</sequence>
<reference evidence="8 9" key="1">
    <citation type="submission" date="2018-06" db="EMBL/GenBank/DDBJ databases">
        <authorList>
            <consortium name="Pathogen Informatics"/>
            <person name="Doyle S."/>
        </authorList>
    </citation>
    <scope>NUCLEOTIDE SEQUENCE [LARGE SCALE GENOMIC DNA]</scope>
    <source>
        <strain evidence="8 9">NCTC13067</strain>
    </source>
</reference>
<organism evidence="8 9">
    <name type="scientific">Prevotella denticola</name>
    <dbReference type="NCBI Taxonomy" id="28129"/>
    <lineage>
        <taxon>Bacteria</taxon>
        <taxon>Pseudomonadati</taxon>
        <taxon>Bacteroidota</taxon>
        <taxon>Bacteroidia</taxon>
        <taxon>Bacteroidales</taxon>
        <taxon>Prevotellaceae</taxon>
        <taxon>Prevotella</taxon>
    </lineage>
</organism>
<dbReference type="OMA" id="HYWEPAW"/>
<name>A0A379ECV6_9BACT</name>
<dbReference type="InterPro" id="IPR017853">
    <property type="entry name" value="GH"/>
</dbReference>
<feature type="region of interest" description="Disordered" evidence="7">
    <location>
        <begin position="24"/>
        <end position="43"/>
    </location>
</feature>